<comment type="caution">
    <text evidence="3">The sequence shown here is derived from an EMBL/GenBank/DDBJ whole genome shotgun (WGS) entry which is preliminary data.</text>
</comment>
<dbReference type="CDD" id="cd06222">
    <property type="entry name" value="RNase_H_like"/>
    <property type="match status" value="1"/>
</dbReference>
<keyword evidence="4" id="KW-1185">Reference proteome</keyword>
<proteinExistence type="predicted"/>
<protein>
    <recommendedName>
        <fullName evidence="5">Reverse transcriptase domain-containing protein</fullName>
    </recommendedName>
</protein>
<feature type="domain" description="Reverse transcriptase" evidence="1">
    <location>
        <begin position="17"/>
        <end position="126"/>
    </location>
</feature>
<organism evidence="3 4">
    <name type="scientific">Dendrobium nobile</name>
    <name type="common">Orchid</name>
    <dbReference type="NCBI Taxonomy" id="94219"/>
    <lineage>
        <taxon>Eukaryota</taxon>
        <taxon>Viridiplantae</taxon>
        <taxon>Streptophyta</taxon>
        <taxon>Embryophyta</taxon>
        <taxon>Tracheophyta</taxon>
        <taxon>Spermatophyta</taxon>
        <taxon>Magnoliopsida</taxon>
        <taxon>Liliopsida</taxon>
        <taxon>Asparagales</taxon>
        <taxon>Orchidaceae</taxon>
        <taxon>Epidendroideae</taxon>
        <taxon>Malaxideae</taxon>
        <taxon>Dendrobiinae</taxon>
        <taxon>Dendrobium</taxon>
    </lineage>
</organism>
<dbReference type="InterPro" id="IPR044730">
    <property type="entry name" value="RNase_H-like_dom_plant"/>
</dbReference>
<evidence type="ECO:0000313" key="3">
    <source>
        <dbReference type="EMBL" id="KAI0519799.1"/>
    </source>
</evidence>
<sequence length="674" mass="78490">MHKEWKDTLIVLIPKVKNPNIPSNFWPISLCQTTYKIVATMLVNRLKKIIPKLISEEQMAFIPSRSMSEHCLLAQEIFNKFKTSKNKKGFMVVKLDMEQAYDSMGWPTLLQVLNWFGFPSILSGFLMEYVVDVRFSIILNGKMLNWIRACSGFRWTGQNVNINKSQILFGKAVRRQHKRKVAEILGFKVVKEWKYLGIKISLRRLKIADFHDFLNQVMDKLNMCRNLHYVPWSENCKPRTVGGLGVQSLAIRTWTLRARLAWNWVQNPYTLLHRRITVKNIVGVLDGICKSNASNALRILIDGGIKLKNIVRWRLINADGIWDEVKLKMFFHEDLILLIKQVQIDAVSLETISKFSGKSLSALAYEFIINNRDLNDDGGFSIWLKNIKLNSKVELFWWRLSKFAIPTNHFLKFRRIADDDYCARGCQEVENYEHIVVRCKYLNEVVTTIQRWGFAIPKFYSLDECLEEMKKISARNKSTVRLYCTAIFLSWKNRNLVKHGGTAMSSSMVAANTISLSTFKSNLYLDSWGTNLSRESSTTWYPPLLDWIKINVDASWLPSCRAGIAGIFRDYKGRILVAFGKNTCDWDISQVELEAIFTIRDYIQNWMLESKGVIVESDNINVIKHIQNSLKKVEWQMENYPIQELLFLKDSIKLFFILSIEIVTEWQIFVLLWH</sequence>
<dbReference type="Gene3D" id="3.30.420.10">
    <property type="entry name" value="Ribonuclease H-like superfamily/Ribonuclease H"/>
    <property type="match status" value="1"/>
</dbReference>
<dbReference type="InterPro" id="IPR026960">
    <property type="entry name" value="RVT-Znf"/>
</dbReference>
<evidence type="ECO:0000259" key="1">
    <source>
        <dbReference type="Pfam" id="PF00078"/>
    </source>
</evidence>
<evidence type="ECO:0000313" key="4">
    <source>
        <dbReference type="Proteomes" id="UP000829196"/>
    </source>
</evidence>
<dbReference type="InterPro" id="IPR000477">
    <property type="entry name" value="RT_dom"/>
</dbReference>
<dbReference type="InterPro" id="IPR036397">
    <property type="entry name" value="RNaseH_sf"/>
</dbReference>
<dbReference type="PANTHER" id="PTHR19446">
    <property type="entry name" value="REVERSE TRANSCRIPTASES"/>
    <property type="match status" value="1"/>
</dbReference>
<accession>A0A8T3BTU9</accession>
<dbReference type="Pfam" id="PF13966">
    <property type="entry name" value="zf-RVT"/>
    <property type="match status" value="1"/>
</dbReference>
<name>A0A8T3BTU9_DENNO</name>
<dbReference type="EMBL" id="JAGYWB010000006">
    <property type="protein sequence ID" value="KAI0519799.1"/>
    <property type="molecule type" value="Genomic_DNA"/>
</dbReference>
<dbReference type="Proteomes" id="UP000829196">
    <property type="component" value="Unassembled WGS sequence"/>
</dbReference>
<dbReference type="CDD" id="cd01650">
    <property type="entry name" value="RT_nLTR_like"/>
    <property type="match status" value="1"/>
</dbReference>
<dbReference type="Pfam" id="PF00078">
    <property type="entry name" value="RVT_1"/>
    <property type="match status" value="1"/>
</dbReference>
<evidence type="ECO:0008006" key="5">
    <source>
        <dbReference type="Google" id="ProtNLM"/>
    </source>
</evidence>
<evidence type="ECO:0000259" key="2">
    <source>
        <dbReference type="Pfam" id="PF13966"/>
    </source>
</evidence>
<dbReference type="AlphaFoldDB" id="A0A8T3BTU9"/>
<reference evidence="3" key="1">
    <citation type="journal article" date="2022" name="Front. Genet.">
        <title>Chromosome-Scale Assembly of the Dendrobium nobile Genome Provides Insights Into the Molecular Mechanism of the Biosynthesis of the Medicinal Active Ingredient of Dendrobium.</title>
        <authorList>
            <person name="Xu Q."/>
            <person name="Niu S.-C."/>
            <person name="Li K.-L."/>
            <person name="Zheng P.-J."/>
            <person name="Zhang X.-J."/>
            <person name="Jia Y."/>
            <person name="Liu Y."/>
            <person name="Niu Y.-X."/>
            <person name="Yu L.-H."/>
            <person name="Chen D.-F."/>
            <person name="Zhang G.-Q."/>
        </authorList>
    </citation>
    <scope>NUCLEOTIDE SEQUENCE</scope>
    <source>
        <tissue evidence="3">Leaf</tissue>
    </source>
</reference>
<gene>
    <name evidence="3" type="ORF">KFK09_007260</name>
</gene>
<dbReference type="GO" id="GO:0003676">
    <property type="term" value="F:nucleic acid binding"/>
    <property type="evidence" value="ECO:0007669"/>
    <property type="project" value="InterPro"/>
</dbReference>
<feature type="domain" description="Reverse transcriptase zinc-binding" evidence="2">
    <location>
        <begin position="364"/>
        <end position="444"/>
    </location>
</feature>
<dbReference type="OrthoDB" id="10070415at2759"/>